<keyword evidence="3 5" id="KW-1133">Transmembrane helix</keyword>
<feature type="transmembrane region" description="Helical" evidence="5">
    <location>
        <begin position="46"/>
        <end position="65"/>
    </location>
</feature>
<gene>
    <name evidence="7" type="ORF">D7223_32190</name>
</gene>
<keyword evidence="2 5" id="KW-0812">Transmembrane</keyword>
<feature type="transmembrane region" description="Helical" evidence="5">
    <location>
        <begin position="128"/>
        <end position="160"/>
    </location>
</feature>
<comment type="caution">
    <text evidence="7">The sequence shown here is derived from an EMBL/GenBank/DDBJ whole genome shotgun (WGS) entry which is preliminary data.</text>
</comment>
<evidence type="ECO:0000256" key="5">
    <source>
        <dbReference type="SAM" id="Phobius"/>
    </source>
</evidence>
<evidence type="ECO:0000313" key="7">
    <source>
        <dbReference type="EMBL" id="RKN37671.1"/>
    </source>
</evidence>
<keyword evidence="4 5" id="KW-0472">Membrane</keyword>
<feature type="domain" description="Integral membrane bound transporter" evidence="6">
    <location>
        <begin position="62"/>
        <end position="185"/>
    </location>
</feature>
<feature type="transmembrane region" description="Helical" evidence="5">
    <location>
        <begin position="172"/>
        <end position="192"/>
    </location>
</feature>
<evidence type="ECO:0000256" key="3">
    <source>
        <dbReference type="ARBA" id="ARBA00022989"/>
    </source>
</evidence>
<reference evidence="7 8" key="1">
    <citation type="journal article" date="2004" name="Syst. Appl. Microbiol.">
        <title>Cryptoendolithic actinomycetes from antarctic sandstone rock samples: Micromonospora endolithica sp. nov. and two isolates related to Micromonospora coerulea Jensen 1932.</title>
        <authorList>
            <person name="Hirsch P."/>
            <person name="Mevs U."/>
            <person name="Kroppenstedt R.M."/>
            <person name="Schumann P."/>
            <person name="Stackebrandt E."/>
        </authorList>
    </citation>
    <scope>NUCLEOTIDE SEQUENCE [LARGE SCALE GENOMIC DNA]</scope>
    <source>
        <strain evidence="7 8">JCM 12677</strain>
    </source>
</reference>
<dbReference type="OrthoDB" id="5198202at2"/>
<keyword evidence="8" id="KW-1185">Reference proteome</keyword>
<dbReference type="RefSeq" id="WP_120733450.1">
    <property type="nucleotide sequence ID" value="NZ_RBAK01000027.1"/>
</dbReference>
<dbReference type="InterPro" id="IPR049453">
    <property type="entry name" value="Memb_transporter_dom"/>
</dbReference>
<dbReference type="EMBL" id="RBAK01000027">
    <property type="protein sequence ID" value="RKN37671.1"/>
    <property type="molecule type" value="Genomic_DNA"/>
</dbReference>
<organism evidence="7 8">
    <name type="scientific">Micromonospora endolithica</name>
    <dbReference type="NCBI Taxonomy" id="230091"/>
    <lineage>
        <taxon>Bacteria</taxon>
        <taxon>Bacillati</taxon>
        <taxon>Actinomycetota</taxon>
        <taxon>Actinomycetes</taxon>
        <taxon>Micromonosporales</taxon>
        <taxon>Micromonosporaceae</taxon>
        <taxon>Micromonospora</taxon>
    </lineage>
</organism>
<evidence type="ECO:0000313" key="8">
    <source>
        <dbReference type="Proteomes" id="UP000281726"/>
    </source>
</evidence>
<feature type="transmembrane region" description="Helical" evidence="5">
    <location>
        <begin position="102"/>
        <end position="122"/>
    </location>
</feature>
<feature type="transmembrane region" description="Helical" evidence="5">
    <location>
        <begin position="77"/>
        <end position="95"/>
    </location>
</feature>
<protein>
    <submittedName>
        <fullName evidence="7">FUSC family protein</fullName>
    </submittedName>
</protein>
<comment type="subcellular location">
    <subcellularLocation>
        <location evidence="1">Membrane</location>
        <topology evidence="1">Multi-pass membrane protein</topology>
    </subcellularLocation>
</comment>
<evidence type="ECO:0000256" key="4">
    <source>
        <dbReference type="ARBA" id="ARBA00023136"/>
    </source>
</evidence>
<sequence>MVSLRWWGVQARRHAPSDRCAERVERALEDLRRRGRVTLRHRLRQVQANLIVAVQAGAAGALAWVVAHEGLGNDRPVFAPVAAVGTIVSSVGQRLRRTVELIVGVAVGIGIGDLLIAVAGTGPWQVGVVVAVAVTLAIALSGQGALVAQAASTAVLIATLSPTVQDLEVPRVIDALVGGLTGLLVVILLLPLNPLRTVRRAAAPPLETLSTQLATTATALRSRQTAPAWQAQHDLQSIATDLGHLDEALSGAREVVNLSPVRRSRRHAILLYEHGIEQMTRATHSSRDLIRRAITTINDNEPIPAALPAAIDTLAAAVRHLRDEFGFLRPPDDTRRTALRAVALSTEAVDAGIGFSGTIIVGEIRSITTYILRATGLRLTEANHLIRRLGTDQHGILPPAE</sequence>
<dbReference type="Proteomes" id="UP000281726">
    <property type="component" value="Unassembled WGS sequence"/>
</dbReference>
<dbReference type="Pfam" id="PF13515">
    <property type="entry name" value="FUSC_2"/>
    <property type="match status" value="1"/>
</dbReference>
<name>A0A3A9YN50_9ACTN</name>
<dbReference type="AlphaFoldDB" id="A0A3A9YN50"/>
<evidence type="ECO:0000259" key="6">
    <source>
        <dbReference type="Pfam" id="PF13515"/>
    </source>
</evidence>
<evidence type="ECO:0000256" key="1">
    <source>
        <dbReference type="ARBA" id="ARBA00004141"/>
    </source>
</evidence>
<dbReference type="GO" id="GO:0016020">
    <property type="term" value="C:membrane"/>
    <property type="evidence" value="ECO:0007669"/>
    <property type="project" value="UniProtKB-SubCell"/>
</dbReference>
<accession>A0A3A9YN50</accession>
<evidence type="ECO:0000256" key="2">
    <source>
        <dbReference type="ARBA" id="ARBA00022692"/>
    </source>
</evidence>
<proteinExistence type="predicted"/>